<evidence type="ECO:0000256" key="1">
    <source>
        <dbReference type="SAM" id="MobiDB-lite"/>
    </source>
</evidence>
<dbReference type="NCBIfam" id="NF033144">
    <property type="entry name" value="rifampin_ARR"/>
    <property type="match status" value="1"/>
</dbReference>
<dbReference type="Pfam" id="PF12120">
    <property type="entry name" value="Arr-ms"/>
    <property type="match status" value="1"/>
</dbReference>
<keyword evidence="3" id="KW-0808">Transferase</keyword>
<dbReference type="InterPro" id="IPR038611">
    <property type="entry name" value="Arr_sf"/>
</dbReference>
<proteinExistence type="predicted"/>
<comment type="caution">
    <text evidence="3">The sequence shown here is derived from an EMBL/GenBank/DDBJ whole genome shotgun (WGS) entry which is preliminary data.</text>
</comment>
<dbReference type="RefSeq" id="WP_179754696.1">
    <property type="nucleotide sequence ID" value="NZ_BAAAGN010000021.1"/>
</dbReference>
<evidence type="ECO:0000313" key="4">
    <source>
        <dbReference type="Proteomes" id="UP000521922"/>
    </source>
</evidence>
<dbReference type="EMBL" id="JACCBB010000001">
    <property type="protein sequence ID" value="NYD24366.1"/>
    <property type="molecule type" value="Genomic_DNA"/>
</dbReference>
<accession>A0A7Y9J2M3</accession>
<feature type="domain" description="Rifampin ADP-ribosyltransferase" evidence="2">
    <location>
        <begin position="10"/>
        <end position="118"/>
    </location>
</feature>
<organism evidence="3 4">
    <name type="scientific">Kineococcus aurantiacus</name>
    <dbReference type="NCBI Taxonomy" id="37633"/>
    <lineage>
        <taxon>Bacteria</taxon>
        <taxon>Bacillati</taxon>
        <taxon>Actinomycetota</taxon>
        <taxon>Actinomycetes</taxon>
        <taxon>Kineosporiales</taxon>
        <taxon>Kineosporiaceae</taxon>
        <taxon>Kineococcus</taxon>
    </lineage>
</organism>
<dbReference type="Proteomes" id="UP000521922">
    <property type="component" value="Unassembled WGS sequence"/>
</dbReference>
<sequence>MSPAPHPGPFFHGTRADLRAGDLLTAGRRSNYRPEVVMNHVYFTALVDGAGLAAELAVALARQADPAADPGAPRVYRVEPTGPFEEDPNVTDEKYPGNPTLSYRSTAPLRVLGEVADWPRLTPQALRAWQERLAALLADERAEIVN</sequence>
<keyword evidence="4" id="KW-1185">Reference proteome</keyword>
<dbReference type="InterPro" id="IPR021975">
    <property type="entry name" value="Rifampin_Arr"/>
</dbReference>
<reference evidence="3 4" key="1">
    <citation type="submission" date="2020-07" db="EMBL/GenBank/DDBJ databases">
        <title>Sequencing the genomes of 1000 actinobacteria strains.</title>
        <authorList>
            <person name="Klenk H.-P."/>
        </authorList>
    </citation>
    <scope>NUCLEOTIDE SEQUENCE [LARGE SCALE GENOMIC DNA]</scope>
    <source>
        <strain evidence="3 4">DSM 7487</strain>
    </source>
</reference>
<dbReference type="GO" id="GO:0016740">
    <property type="term" value="F:transferase activity"/>
    <property type="evidence" value="ECO:0007669"/>
    <property type="project" value="UniProtKB-KW"/>
</dbReference>
<evidence type="ECO:0000313" key="3">
    <source>
        <dbReference type="EMBL" id="NYD24366.1"/>
    </source>
</evidence>
<feature type="region of interest" description="Disordered" evidence="1">
    <location>
        <begin position="67"/>
        <end position="102"/>
    </location>
</feature>
<protein>
    <submittedName>
        <fullName evidence="3">Rifampin ADP-ribosylating transferase</fullName>
    </submittedName>
</protein>
<dbReference type="Gene3D" id="3.20.170.40">
    <property type="entry name" value="Rifampin ADP-ribosyltransferase domain"/>
    <property type="match status" value="1"/>
</dbReference>
<dbReference type="AlphaFoldDB" id="A0A7Y9J2M3"/>
<gene>
    <name evidence="3" type="ORF">BJ968_003906</name>
</gene>
<name>A0A7Y9J2M3_9ACTN</name>
<evidence type="ECO:0000259" key="2">
    <source>
        <dbReference type="Pfam" id="PF12120"/>
    </source>
</evidence>